<accession>A0A6G0IDY7</accession>
<dbReference type="InterPro" id="IPR012337">
    <property type="entry name" value="RNaseH-like_sf"/>
</dbReference>
<dbReference type="PANTHER" id="PTHR46481">
    <property type="entry name" value="ZINC FINGER BED DOMAIN-CONTAINING PROTEIN 4"/>
    <property type="match status" value="1"/>
</dbReference>
<dbReference type="Proteomes" id="UP000424527">
    <property type="component" value="Unassembled WGS sequence"/>
</dbReference>
<gene>
    <name evidence="1" type="ORF">D5F01_LYC11193</name>
</gene>
<dbReference type="SUPFAM" id="SSF53098">
    <property type="entry name" value="Ribonuclease H-like"/>
    <property type="match status" value="1"/>
</dbReference>
<dbReference type="PANTHER" id="PTHR46481:SF9">
    <property type="entry name" value="ZINC FINGER BED DOMAIN-CONTAINING PROTEIN 1-LIKE"/>
    <property type="match status" value="1"/>
</dbReference>
<dbReference type="EMBL" id="REGW02000011">
    <property type="protein sequence ID" value="KAE8289491.1"/>
    <property type="molecule type" value="Genomic_DNA"/>
</dbReference>
<dbReference type="AlphaFoldDB" id="A0A6G0IDY7"/>
<evidence type="ECO:0000313" key="1">
    <source>
        <dbReference type="EMBL" id="KAE8289491.1"/>
    </source>
</evidence>
<sequence>MPEDHTGQNIADGLREALAEWGLNEGKLVCITTDNAANIKLADEINGWLRLQCFGHRLHLAIEHAVPWKKKKKKGLGSFFKVIADKAAGPPPQEDQVIALEIQSYFQAETLDPEEDPLTWWRDAKAIPTAEELYNFLKDQPSSIKYFWISEEDIVKYDESVPTNVPAVKGTLKIHQVTSEEPVVIQWREISCFCARPLICKCYEPSPADFRNLSEDLPSTNCQQDLKGKFIMVRYESKPFVGQVIQVVGEEVEVSCMQQLGEKNVFTWPHPPDILFYYESDVLHKISEPEPLNSCHSKLMTDDWKHFQAHTA</sequence>
<reference evidence="1 2" key="1">
    <citation type="submission" date="2019-07" db="EMBL/GenBank/DDBJ databases">
        <title>Chromosome genome assembly for large yellow croaker.</title>
        <authorList>
            <person name="Xiao S."/>
        </authorList>
    </citation>
    <scope>NUCLEOTIDE SEQUENCE [LARGE SCALE GENOMIC DNA]</scope>
    <source>
        <strain evidence="1">JMULYC20181020</strain>
        <tissue evidence="1">Muscle</tissue>
    </source>
</reference>
<comment type="caution">
    <text evidence="1">The sequence shown here is derived from an EMBL/GenBank/DDBJ whole genome shotgun (WGS) entry which is preliminary data.</text>
</comment>
<protein>
    <submittedName>
        <fullName evidence="1">Uncharacterized protein</fullName>
    </submittedName>
</protein>
<organism evidence="1 2">
    <name type="scientific">Larimichthys crocea</name>
    <name type="common">Large yellow croaker</name>
    <name type="synonym">Pseudosciaena crocea</name>
    <dbReference type="NCBI Taxonomy" id="215358"/>
    <lineage>
        <taxon>Eukaryota</taxon>
        <taxon>Metazoa</taxon>
        <taxon>Chordata</taxon>
        <taxon>Craniata</taxon>
        <taxon>Vertebrata</taxon>
        <taxon>Euteleostomi</taxon>
        <taxon>Actinopterygii</taxon>
        <taxon>Neopterygii</taxon>
        <taxon>Teleostei</taxon>
        <taxon>Neoteleostei</taxon>
        <taxon>Acanthomorphata</taxon>
        <taxon>Eupercaria</taxon>
        <taxon>Sciaenidae</taxon>
        <taxon>Larimichthys</taxon>
    </lineage>
</organism>
<keyword evidence="2" id="KW-1185">Reference proteome</keyword>
<evidence type="ECO:0000313" key="2">
    <source>
        <dbReference type="Proteomes" id="UP000424527"/>
    </source>
</evidence>
<dbReference type="InterPro" id="IPR052035">
    <property type="entry name" value="ZnF_BED_domain_contain"/>
</dbReference>
<name>A0A6G0IDY7_LARCR</name>
<proteinExistence type="predicted"/>